<gene>
    <name evidence="5" type="ORF">P5673_007189</name>
</gene>
<feature type="transmembrane region" description="Helical" evidence="4">
    <location>
        <begin position="119"/>
        <end position="139"/>
    </location>
</feature>
<feature type="transmembrane region" description="Helical" evidence="4">
    <location>
        <begin position="80"/>
        <end position="99"/>
    </location>
</feature>
<evidence type="ECO:0000256" key="2">
    <source>
        <dbReference type="ARBA" id="ARBA00022989"/>
    </source>
</evidence>
<dbReference type="InterPro" id="IPR036259">
    <property type="entry name" value="MFS_trans_sf"/>
</dbReference>
<organism evidence="5 6">
    <name type="scientific">Acropora cervicornis</name>
    <name type="common">Staghorn coral</name>
    <dbReference type="NCBI Taxonomy" id="6130"/>
    <lineage>
        <taxon>Eukaryota</taxon>
        <taxon>Metazoa</taxon>
        <taxon>Cnidaria</taxon>
        <taxon>Anthozoa</taxon>
        <taxon>Hexacorallia</taxon>
        <taxon>Scleractinia</taxon>
        <taxon>Astrocoeniina</taxon>
        <taxon>Acroporidae</taxon>
        <taxon>Acropora</taxon>
    </lineage>
</organism>
<feature type="transmembrane region" description="Helical" evidence="4">
    <location>
        <begin position="359"/>
        <end position="377"/>
    </location>
</feature>
<sequence>MAGLASSTLQKASKHLRQRQANSDEISEALCHTDTEDEVVEFMPDSKASTGQSASGSPSFAGVGASRAVARYSPSAVRSVKTLCLFSCFFGLGISVAILGPTLMELKCQTGAELEQMSLAFTSRSIGYLLGSITGGWLFDRFNGHVILSVSCLWATLMMLVLPYVRSISGLIIVVGLLGIGLGSLDTGGNVLLLNIWRRKSRPYMQALHFVFAFGALVAPLLVQPFLQDSSQSLNNNNVTNSSALNATPITRDICKTLNPTSHKTMPVTWAYWIGSVPLAITFVGFLIFVFSKACSLQESEIQEEDPSKAKQGSLIYRMVILSLFSLFLLLYVGFEVAYGGYIFTFGRTVKHALDEDTAAFLTSAFWGSFAFGRLASVPLARFLKPTHMLGIDMVGFLVASMVLLSQIKDGDCKASDSTKLWLGTVLLGLSMASVFPTSISWAEYFMNVSGRTASVLVVASSCGEMLIPLAVGNTIGDTVGPCALMACAFAVSVLVVIIFLMILCAGRYFKRHSAFAGMLYQRTQKQEEGRRQQKPADEVLELLQQKKEVFNNGNEEFAM</sequence>
<evidence type="ECO:0000256" key="3">
    <source>
        <dbReference type="ARBA" id="ARBA00023136"/>
    </source>
</evidence>
<feature type="transmembrane region" description="Helical" evidence="4">
    <location>
        <begin position="171"/>
        <end position="195"/>
    </location>
</feature>
<dbReference type="PANTHER" id="PTHR23121:SF9">
    <property type="entry name" value="SODIUM-DEPENDENT GLUCOSE TRANSPORTER 1"/>
    <property type="match status" value="1"/>
</dbReference>
<name>A0AAD9QVL0_ACRCE</name>
<keyword evidence="6" id="KW-1185">Reference proteome</keyword>
<feature type="transmembrane region" description="Helical" evidence="4">
    <location>
        <begin position="454"/>
        <end position="472"/>
    </location>
</feature>
<keyword evidence="3 4" id="KW-0472">Membrane</keyword>
<keyword evidence="1 4" id="KW-0812">Transmembrane</keyword>
<evidence type="ECO:0000256" key="1">
    <source>
        <dbReference type="ARBA" id="ARBA00022692"/>
    </source>
</evidence>
<feature type="transmembrane region" description="Helical" evidence="4">
    <location>
        <begin position="421"/>
        <end position="442"/>
    </location>
</feature>
<protein>
    <submittedName>
        <fullName evidence="5">Sodium-dependent glucose transporter 1</fullName>
    </submittedName>
</protein>
<keyword evidence="5" id="KW-0762">Sugar transport</keyword>
<dbReference type="InterPro" id="IPR011701">
    <property type="entry name" value="MFS"/>
</dbReference>
<reference evidence="5" key="2">
    <citation type="journal article" date="2023" name="Science">
        <title>Genomic signatures of disease resistance in endangered staghorn corals.</title>
        <authorList>
            <person name="Vollmer S.V."/>
            <person name="Selwyn J.D."/>
            <person name="Despard B.A."/>
            <person name="Roesel C.L."/>
        </authorList>
    </citation>
    <scope>NUCLEOTIDE SEQUENCE</scope>
    <source>
        <strain evidence="5">K2</strain>
    </source>
</reference>
<dbReference type="EMBL" id="JARQWQ010000012">
    <property type="protein sequence ID" value="KAK2568196.1"/>
    <property type="molecule type" value="Genomic_DNA"/>
</dbReference>
<keyword evidence="5" id="KW-0813">Transport</keyword>
<keyword evidence="2 4" id="KW-1133">Transmembrane helix</keyword>
<accession>A0AAD9QVL0</accession>
<dbReference type="GO" id="GO:0022857">
    <property type="term" value="F:transmembrane transporter activity"/>
    <property type="evidence" value="ECO:0007669"/>
    <property type="project" value="InterPro"/>
</dbReference>
<feature type="transmembrane region" description="Helical" evidence="4">
    <location>
        <begin position="270"/>
        <end position="294"/>
    </location>
</feature>
<dbReference type="SUPFAM" id="SSF103473">
    <property type="entry name" value="MFS general substrate transporter"/>
    <property type="match status" value="1"/>
</dbReference>
<feature type="transmembrane region" description="Helical" evidence="4">
    <location>
        <begin position="389"/>
        <end position="409"/>
    </location>
</feature>
<dbReference type="Proteomes" id="UP001249851">
    <property type="component" value="Unassembled WGS sequence"/>
</dbReference>
<evidence type="ECO:0000313" key="6">
    <source>
        <dbReference type="Proteomes" id="UP001249851"/>
    </source>
</evidence>
<dbReference type="Pfam" id="PF07690">
    <property type="entry name" value="MFS_1"/>
    <property type="match status" value="1"/>
</dbReference>
<evidence type="ECO:0000313" key="5">
    <source>
        <dbReference type="EMBL" id="KAK2568196.1"/>
    </source>
</evidence>
<dbReference type="AlphaFoldDB" id="A0AAD9QVL0"/>
<evidence type="ECO:0000256" key="4">
    <source>
        <dbReference type="SAM" id="Phobius"/>
    </source>
</evidence>
<feature type="transmembrane region" description="Helical" evidence="4">
    <location>
        <begin position="315"/>
        <end position="339"/>
    </location>
</feature>
<feature type="transmembrane region" description="Helical" evidence="4">
    <location>
        <begin position="207"/>
        <end position="227"/>
    </location>
</feature>
<proteinExistence type="predicted"/>
<dbReference type="PANTHER" id="PTHR23121">
    <property type="entry name" value="SODIUM-DEPENDENT GLUCOSE TRANSPORTER 1"/>
    <property type="match status" value="1"/>
</dbReference>
<feature type="transmembrane region" description="Helical" evidence="4">
    <location>
        <begin position="484"/>
        <end position="510"/>
    </location>
</feature>
<dbReference type="Gene3D" id="1.20.1250.20">
    <property type="entry name" value="MFS general substrate transporter like domains"/>
    <property type="match status" value="2"/>
</dbReference>
<reference evidence="5" key="1">
    <citation type="journal article" date="2023" name="G3 (Bethesda)">
        <title>Whole genome assembly and annotation of the endangered Caribbean coral Acropora cervicornis.</title>
        <authorList>
            <person name="Selwyn J.D."/>
            <person name="Vollmer S.V."/>
        </authorList>
    </citation>
    <scope>NUCLEOTIDE SEQUENCE</scope>
    <source>
        <strain evidence="5">K2</strain>
    </source>
</reference>
<comment type="caution">
    <text evidence="5">The sequence shown here is derived from an EMBL/GenBank/DDBJ whole genome shotgun (WGS) entry which is preliminary data.</text>
</comment>
<feature type="transmembrane region" description="Helical" evidence="4">
    <location>
        <begin position="146"/>
        <end position="165"/>
    </location>
</feature>